<name>L0R9V4_9BACT</name>
<sequence>MKKILLVLLFTILTVLGFAATCFAWGPGVHMAIGNAVLARPEILPAAVAQLLMSNSAIFLYGCLSADIFIGKGSKAKRKHSHNWQTGFALLDEAREPHLKAYSLGYLSHLAADIMAHNYYVPNLMRQAPPSGRLSHVYIEMLADDQARWSTRQATKLFRQANQEADLTLRKHMDARKLSFFLKKGVFHQTIGLLEYKTVSRSINFSKKVIPAYQAEYLHSVMDYSYRLVVNLLSSPHDAIALNFDPIGSMNIALANEDNGWRKSLKRTAPFSPRFDVAEIITELPCSAGLNLLFKEQVKMQSQPFPDY</sequence>
<proteinExistence type="predicted"/>
<dbReference type="HOGENOM" id="CLU_073805_0_0_7"/>
<evidence type="ECO:0000259" key="2">
    <source>
        <dbReference type="Pfam" id="PF00882"/>
    </source>
</evidence>
<dbReference type="EMBL" id="FO203522">
    <property type="protein sequence ID" value="CCO22992.1"/>
    <property type="molecule type" value="Genomic_DNA"/>
</dbReference>
<evidence type="ECO:0000313" key="4">
    <source>
        <dbReference type="Proteomes" id="UP000010808"/>
    </source>
</evidence>
<dbReference type="Proteomes" id="UP000010808">
    <property type="component" value="Chromosome"/>
</dbReference>
<feature type="domain" description="Phospholipase C/D" evidence="2">
    <location>
        <begin position="29"/>
        <end position="149"/>
    </location>
</feature>
<evidence type="ECO:0000256" key="1">
    <source>
        <dbReference type="SAM" id="Phobius"/>
    </source>
</evidence>
<dbReference type="InterPro" id="IPR029002">
    <property type="entry name" value="PLPC/GPLD1"/>
</dbReference>
<protein>
    <recommendedName>
        <fullName evidence="2">Phospholipase C/D domain-containing protein</fullName>
    </recommendedName>
</protein>
<keyword evidence="4" id="KW-1185">Reference proteome</keyword>
<keyword evidence="1" id="KW-0812">Transmembrane</keyword>
<accession>L0R9V4</accession>
<dbReference type="Pfam" id="PF00882">
    <property type="entry name" value="Zn_dep_PLPC"/>
    <property type="match status" value="1"/>
</dbReference>
<gene>
    <name evidence="3" type="ORF">DESAM_20705</name>
</gene>
<dbReference type="KEGG" id="dhy:DESAM_20705"/>
<feature type="transmembrane region" description="Helical" evidence="1">
    <location>
        <begin position="48"/>
        <end position="70"/>
    </location>
</feature>
<dbReference type="AlphaFoldDB" id="L0R9V4"/>
<dbReference type="eggNOG" id="ENOG502ZB8E">
    <property type="taxonomic scope" value="Bacteria"/>
</dbReference>
<dbReference type="STRING" id="1121451.DESAM_20705"/>
<reference evidence="3 4" key="1">
    <citation type="submission" date="2012-10" db="EMBL/GenBank/DDBJ databases">
        <authorList>
            <person name="Genoscope - CEA"/>
        </authorList>
    </citation>
    <scope>NUCLEOTIDE SEQUENCE [LARGE SCALE GENOMIC DNA]</scope>
    <source>
        <strain evidence="4">AM13 / DSM 14728</strain>
    </source>
</reference>
<dbReference type="RefSeq" id="WP_015335597.1">
    <property type="nucleotide sequence ID" value="NC_020055.1"/>
</dbReference>
<organism evidence="3 4">
    <name type="scientific">Maridesulfovibrio hydrothermalis AM13 = DSM 14728</name>
    <dbReference type="NCBI Taxonomy" id="1121451"/>
    <lineage>
        <taxon>Bacteria</taxon>
        <taxon>Pseudomonadati</taxon>
        <taxon>Thermodesulfobacteriota</taxon>
        <taxon>Desulfovibrionia</taxon>
        <taxon>Desulfovibrionales</taxon>
        <taxon>Desulfovibrionaceae</taxon>
        <taxon>Maridesulfovibrio</taxon>
    </lineage>
</organism>
<keyword evidence="1" id="KW-0472">Membrane</keyword>
<dbReference type="OrthoDB" id="9786483at2"/>
<keyword evidence="1" id="KW-1133">Transmembrane helix</keyword>
<dbReference type="PATRIC" id="fig|1121451.3.peg.964"/>
<evidence type="ECO:0000313" key="3">
    <source>
        <dbReference type="EMBL" id="CCO22992.1"/>
    </source>
</evidence>